<accession>A0A8H6E365</accession>
<proteinExistence type="predicted"/>
<keyword evidence="2" id="KW-0472">Membrane</keyword>
<dbReference type="EMBL" id="SPNV01000292">
    <property type="protein sequence ID" value="KAF5856833.1"/>
    <property type="molecule type" value="Genomic_DNA"/>
</dbReference>
<evidence type="ECO:0000313" key="3">
    <source>
        <dbReference type="EMBL" id="KAE8385511.1"/>
    </source>
</evidence>
<feature type="region of interest" description="Disordered" evidence="1">
    <location>
        <begin position="100"/>
        <end position="121"/>
    </location>
</feature>
<feature type="transmembrane region" description="Helical" evidence="2">
    <location>
        <begin position="24"/>
        <end position="44"/>
    </location>
</feature>
<dbReference type="OrthoDB" id="4326871at2759"/>
<evidence type="ECO:0000256" key="1">
    <source>
        <dbReference type="SAM" id="MobiDB-lite"/>
    </source>
</evidence>
<feature type="compositionally biased region" description="Polar residues" evidence="1">
    <location>
        <begin position="260"/>
        <end position="269"/>
    </location>
</feature>
<gene>
    <name evidence="3" type="ORF">BDV23DRAFT_164827</name>
    <name evidence="4" type="ORF">ETB97_006657</name>
</gene>
<dbReference type="Proteomes" id="UP000541154">
    <property type="component" value="Unassembled WGS sequence"/>
</dbReference>
<evidence type="ECO:0000256" key="2">
    <source>
        <dbReference type="SAM" id="Phobius"/>
    </source>
</evidence>
<dbReference type="Proteomes" id="UP000326877">
    <property type="component" value="Unassembled WGS sequence"/>
</dbReference>
<name>A0A5N6G317_PETAA</name>
<accession>A0A5N6G317</accession>
<accession>A0A5N7BUK1</accession>
<reference evidence="3" key="2">
    <citation type="submission" date="2019-04" db="EMBL/GenBank/DDBJ databases">
        <title>Friends and foes A comparative genomics studyof 23 Aspergillus species from section Flavi.</title>
        <authorList>
            <consortium name="DOE Joint Genome Institute"/>
            <person name="Kjaerbolling I."/>
            <person name="Vesth T."/>
            <person name="Frisvad J.C."/>
            <person name="Nybo J.L."/>
            <person name="Theobald S."/>
            <person name="Kildgaard S."/>
            <person name="Isbrandt T."/>
            <person name="Kuo A."/>
            <person name="Sato A."/>
            <person name="Lyhne E.K."/>
            <person name="Kogle M.E."/>
            <person name="Wiebenga A."/>
            <person name="Kun R.S."/>
            <person name="Lubbers R.J."/>
            <person name="Makela M.R."/>
            <person name="Barry K."/>
            <person name="Chovatia M."/>
            <person name="Clum A."/>
            <person name="Daum C."/>
            <person name="Haridas S."/>
            <person name="He G."/>
            <person name="LaButti K."/>
            <person name="Lipzen A."/>
            <person name="Mondo S."/>
            <person name="Riley R."/>
            <person name="Salamov A."/>
            <person name="Simmons B.A."/>
            <person name="Magnuson J.K."/>
            <person name="Henrissat B."/>
            <person name="Mortensen U.H."/>
            <person name="Larsen T.O."/>
            <person name="Devries R.P."/>
            <person name="Grigoriev I.V."/>
            <person name="Machida M."/>
            <person name="Baker S.E."/>
            <person name="Andersen M.R."/>
        </authorList>
    </citation>
    <scope>NUCLEOTIDE SEQUENCE [LARGE SCALE GENOMIC DNA]</scope>
    <source>
        <strain evidence="3">IBT 14317</strain>
    </source>
</reference>
<evidence type="ECO:0000313" key="5">
    <source>
        <dbReference type="Proteomes" id="UP000541154"/>
    </source>
</evidence>
<dbReference type="OMA" id="FLSIMPE"/>
<reference evidence="4 5" key="1">
    <citation type="submission" date="2019-04" db="EMBL/GenBank/DDBJ databases">
        <title>Aspergillus burnettii sp. nov., novel species from soil in southeast Queensland.</title>
        <authorList>
            <person name="Gilchrist C.L.M."/>
            <person name="Pitt J.I."/>
            <person name="Lange L."/>
            <person name="Lacey H.J."/>
            <person name="Vuong D."/>
            <person name="Midgley D.J."/>
            <person name="Greenfield P."/>
            <person name="Bradbury M."/>
            <person name="Lacey E."/>
            <person name="Busk P.K."/>
            <person name="Pilgaard B."/>
            <person name="Chooi Y.H."/>
            <person name="Piggott A.M."/>
        </authorList>
    </citation>
    <scope>NUCLEOTIDE SEQUENCE [LARGE SCALE GENOMIC DNA]</scope>
    <source>
        <strain evidence="4 5">FRR 5400</strain>
    </source>
</reference>
<dbReference type="AlphaFoldDB" id="A0A5N6G317"/>
<keyword evidence="2" id="KW-0812">Transmembrane</keyword>
<evidence type="ECO:0000313" key="4">
    <source>
        <dbReference type="EMBL" id="KAF5856833.1"/>
    </source>
</evidence>
<keyword evidence="2" id="KW-1133">Transmembrane helix</keyword>
<protein>
    <submittedName>
        <fullName evidence="3">Uncharacterized protein</fullName>
    </submittedName>
</protein>
<keyword evidence="5" id="KW-1185">Reference proteome</keyword>
<organism evidence="3">
    <name type="scientific">Petromyces alliaceus</name>
    <name type="common">Aspergillus alliaceus</name>
    <dbReference type="NCBI Taxonomy" id="209559"/>
    <lineage>
        <taxon>Eukaryota</taxon>
        <taxon>Fungi</taxon>
        <taxon>Dikarya</taxon>
        <taxon>Ascomycota</taxon>
        <taxon>Pezizomycotina</taxon>
        <taxon>Eurotiomycetes</taxon>
        <taxon>Eurotiomycetidae</taxon>
        <taxon>Eurotiales</taxon>
        <taxon>Aspergillaceae</taxon>
        <taxon>Aspergillus</taxon>
        <taxon>Aspergillus subgen. Circumdati</taxon>
    </lineage>
</organism>
<feature type="region of interest" description="Disordered" evidence="1">
    <location>
        <begin position="240"/>
        <end position="270"/>
    </location>
</feature>
<sequence length="286" mass="30894">MAANNVQEPALPPNNPITISTGQILSLLGALIALKFFQAVTYIFRLDKSRKRLLRSPVARAIVRKEQLIIDIFLSIMPEGVFRSPASSATIELTPLSSMDVNRNVPEDDDRTSSDVQSPLIHTAPGMPTALRLWQCGSGCGGLKLFTMNPQNPGLPLPTSKGNTVRLYRASDGVEGKSIGVIHTWSPSANQESILALNQGSAASRVERQQFSPIVRPWSVDSAALPLTNDSHAILEMEEGAKTSRSAESFPGKFPISEGSDAQNLSTMPQCMRGRGVTSVRPFSDL</sequence>
<dbReference type="EMBL" id="ML735333">
    <property type="protein sequence ID" value="KAE8385511.1"/>
    <property type="molecule type" value="Genomic_DNA"/>
</dbReference>